<dbReference type="GO" id="GO:0006508">
    <property type="term" value="P:proteolysis"/>
    <property type="evidence" value="ECO:0007669"/>
    <property type="project" value="InterPro"/>
</dbReference>
<dbReference type="SUPFAM" id="SSF50494">
    <property type="entry name" value="Trypsin-like serine proteases"/>
    <property type="match status" value="1"/>
</dbReference>
<proteinExistence type="predicted"/>
<dbReference type="InterPro" id="IPR043504">
    <property type="entry name" value="Peptidase_S1_PA_chymotrypsin"/>
</dbReference>
<dbReference type="AlphaFoldDB" id="A0AAV4SV04"/>
<evidence type="ECO:0000256" key="1">
    <source>
        <dbReference type="ARBA" id="ARBA00023157"/>
    </source>
</evidence>
<dbReference type="InterPro" id="IPR001254">
    <property type="entry name" value="Trypsin_dom"/>
</dbReference>
<evidence type="ECO:0000313" key="4">
    <source>
        <dbReference type="Proteomes" id="UP001054945"/>
    </source>
</evidence>
<dbReference type="PANTHER" id="PTHR24252:SF7">
    <property type="entry name" value="HYALIN"/>
    <property type="match status" value="1"/>
</dbReference>
<evidence type="ECO:0000313" key="3">
    <source>
        <dbReference type="EMBL" id="GIY37124.1"/>
    </source>
</evidence>
<dbReference type="InterPro" id="IPR009003">
    <property type="entry name" value="Peptidase_S1_PA"/>
</dbReference>
<organism evidence="3 4">
    <name type="scientific">Caerostris extrusa</name>
    <name type="common">Bark spider</name>
    <name type="synonym">Caerostris bankana</name>
    <dbReference type="NCBI Taxonomy" id="172846"/>
    <lineage>
        <taxon>Eukaryota</taxon>
        <taxon>Metazoa</taxon>
        <taxon>Ecdysozoa</taxon>
        <taxon>Arthropoda</taxon>
        <taxon>Chelicerata</taxon>
        <taxon>Arachnida</taxon>
        <taxon>Araneae</taxon>
        <taxon>Araneomorphae</taxon>
        <taxon>Entelegynae</taxon>
        <taxon>Araneoidea</taxon>
        <taxon>Araneidae</taxon>
        <taxon>Caerostris</taxon>
    </lineage>
</organism>
<dbReference type="CDD" id="cd00190">
    <property type="entry name" value="Tryp_SPc"/>
    <property type="match status" value="1"/>
</dbReference>
<dbReference type="PROSITE" id="PS50240">
    <property type="entry name" value="TRYPSIN_DOM"/>
    <property type="match status" value="1"/>
</dbReference>
<gene>
    <name evidence="3" type="ORF">CEXT_259061</name>
</gene>
<keyword evidence="4" id="KW-1185">Reference proteome</keyword>
<evidence type="ECO:0000259" key="2">
    <source>
        <dbReference type="PROSITE" id="PS50240"/>
    </source>
</evidence>
<accession>A0AAV4SV04</accession>
<reference evidence="3 4" key="1">
    <citation type="submission" date="2021-06" db="EMBL/GenBank/DDBJ databases">
        <title>Caerostris extrusa draft genome.</title>
        <authorList>
            <person name="Kono N."/>
            <person name="Arakawa K."/>
        </authorList>
    </citation>
    <scope>NUCLEOTIDE SEQUENCE [LARGE SCALE GENOMIC DNA]</scope>
</reference>
<sequence>MTCVHSVLTATGVLGSNKNLRKEKPPIICGWVRDIPKVCCTNTATQINNLLNATTEDPRSRSTDSFRLSSISETGCDRISDAILPYVTIFNANGGTYLCGATLIDDRHILTAANCFDGRSLNPEDYNVEIGQTILKTPINPYRIQEIVLHEDYTPFLNNDIAIIRWGQLSLSKRTPDKLQGDSGGPLLYEFEPDQFALVGIVSFGYQCVQPNSPGVYTRVSYFLPWITQYIESQTQFQLDPRRRSPRVG</sequence>
<dbReference type="EMBL" id="BPLR01010124">
    <property type="protein sequence ID" value="GIY37124.1"/>
    <property type="molecule type" value="Genomic_DNA"/>
</dbReference>
<protein>
    <submittedName>
        <fullName evidence="3">Coagulation factor, putative</fullName>
    </submittedName>
</protein>
<dbReference type="Gene3D" id="2.40.10.10">
    <property type="entry name" value="Trypsin-like serine proteases"/>
    <property type="match status" value="2"/>
</dbReference>
<dbReference type="Pfam" id="PF00089">
    <property type="entry name" value="Trypsin"/>
    <property type="match status" value="2"/>
</dbReference>
<dbReference type="PANTHER" id="PTHR24252">
    <property type="entry name" value="ACROSIN-RELATED"/>
    <property type="match status" value="1"/>
</dbReference>
<dbReference type="Proteomes" id="UP001054945">
    <property type="component" value="Unassembled WGS sequence"/>
</dbReference>
<keyword evidence="1" id="KW-1015">Disulfide bond</keyword>
<dbReference type="SMART" id="SM00020">
    <property type="entry name" value="Tryp_SPc"/>
    <property type="match status" value="1"/>
</dbReference>
<name>A0AAV4SV04_CAEEX</name>
<dbReference type="GO" id="GO:0004252">
    <property type="term" value="F:serine-type endopeptidase activity"/>
    <property type="evidence" value="ECO:0007669"/>
    <property type="project" value="InterPro"/>
</dbReference>
<feature type="domain" description="Peptidase S1" evidence="2">
    <location>
        <begin position="85"/>
        <end position="232"/>
    </location>
</feature>
<comment type="caution">
    <text evidence="3">The sequence shown here is derived from an EMBL/GenBank/DDBJ whole genome shotgun (WGS) entry which is preliminary data.</text>
</comment>